<accession>A0A6G1K7U8</accession>
<dbReference type="OrthoDB" id="5422958at2759"/>
<dbReference type="PANTHER" id="PTHR28065">
    <property type="entry name" value="FREQUENIN"/>
    <property type="match status" value="1"/>
</dbReference>
<proteinExistence type="predicted"/>
<dbReference type="AlphaFoldDB" id="A0A6G1K7U8"/>
<evidence type="ECO:0000313" key="3">
    <source>
        <dbReference type="EMBL" id="KAF2708447.1"/>
    </source>
</evidence>
<dbReference type="InterPro" id="IPR025124">
    <property type="entry name" value="Gag1-like_clamp"/>
</dbReference>
<sequence>MENNQSASRAARRFLSDRVRKDWDWPNMPDCWSASDEEVRGISEFRERYYGSSSSDHEPESDTEDPYKFDSPDSIGDAVERKLQARKRRKRRLLEQEAQSNPGLANFVAQRDAWTGAAAVRKYGTQRPAKSAPTEEGDDTITANALAEPLIPVAPPLLQGNSIRSSITPKVYPDIYTKIVMSSRTPLVPINLADMTKALVQGWKDNGEWPPKAGPLDPLVGRKRALASVKMDHGDGQFLAHHPHVKKGMDSVKRILHLNGNGHGPEHGAVGNNG</sequence>
<dbReference type="InterPro" id="IPR053274">
    <property type="entry name" value="Fluconazole_resistance"/>
</dbReference>
<keyword evidence="4" id="KW-1185">Reference proteome</keyword>
<feature type="region of interest" description="Disordered" evidence="1">
    <location>
        <begin position="48"/>
        <end position="76"/>
    </location>
</feature>
<evidence type="ECO:0000313" key="4">
    <source>
        <dbReference type="Proteomes" id="UP000799428"/>
    </source>
</evidence>
<dbReference type="Pfam" id="PF13259">
    <property type="entry name" value="clamp_Gag1-like"/>
    <property type="match status" value="1"/>
</dbReference>
<evidence type="ECO:0000256" key="1">
    <source>
        <dbReference type="SAM" id="MobiDB-lite"/>
    </source>
</evidence>
<organism evidence="3 4">
    <name type="scientific">Pleomassaria siparia CBS 279.74</name>
    <dbReference type="NCBI Taxonomy" id="1314801"/>
    <lineage>
        <taxon>Eukaryota</taxon>
        <taxon>Fungi</taxon>
        <taxon>Dikarya</taxon>
        <taxon>Ascomycota</taxon>
        <taxon>Pezizomycotina</taxon>
        <taxon>Dothideomycetes</taxon>
        <taxon>Pleosporomycetidae</taxon>
        <taxon>Pleosporales</taxon>
        <taxon>Pleomassariaceae</taxon>
        <taxon>Pleomassaria</taxon>
    </lineage>
</organism>
<name>A0A6G1K7U8_9PLEO</name>
<dbReference type="Proteomes" id="UP000799428">
    <property type="component" value="Unassembled WGS sequence"/>
</dbReference>
<evidence type="ECO:0000259" key="2">
    <source>
        <dbReference type="Pfam" id="PF13259"/>
    </source>
</evidence>
<reference evidence="3" key="1">
    <citation type="journal article" date="2020" name="Stud. Mycol.">
        <title>101 Dothideomycetes genomes: a test case for predicting lifestyles and emergence of pathogens.</title>
        <authorList>
            <person name="Haridas S."/>
            <person name="Albert R."/>
            <person name="Binder M."/>
            <person name="Bloem J."/>
            <person name="Labutti K."/>
            <person name="Salamov A."/>
            <person name="Andreopoulos B."/>
            <person name="Baker S."/>
            <person name="Barry K."/>
            <person name="Bills G."/>
            <person name="Bluhm B."/>
            <person name="Cannon C."/>
            <person name="Castanera R."/>
            <person name="Culley D."/>
            <person name="Daum C."/>
            <person name="Ezra D."/>
            <person name="Gonzalez J."/>
            <person name="Henrissat B."/>
            <person name="Kuo A."/>
            <person name="Liang C."/>
            <person name="Lipzen A."/>
            <person name="Lutzoni F."/>
            <person name="Magnuson J."/>
            <person name="Mondo S."/>
            <person name="Nolan M."/>
            <person name="Ohm R."/>
            <person name="Pangilinan J."/>
            <person name="Park H.-J."/>
            <person name="Ramirez L."/>
            <person name="Alfaro M."/>
            <person name="Sun H."/>
            <person name="Tritt A."/>
            <person name="Yoshinaga Y."/>
            <person name="Zwiers L.-H."/>
            <person name="Turgeon B."/>
            <person name="Goodwin S."/>
            <person name="Spatafora J."/>
            <person name="Crous P."/>
            <person name="Grigoriev I."/>
        </authorList>
    </citation>
    <scope>NUCLEOTIDE SEQUENCE</scope>
    <source>
        <strain evidence="3">CBS 279.74</strain>
    </source>
</reference>
<feature type="domain" description="Gag1-like clamp" evidence="2">
    <location>
        <begin position="66"/>
        <end position="210"/>
    </location>
</feature>
<dbReference type="EMBL" id="MU005772">
    <property type="protein sequence ID" value="KAF2708447.1"/>
    <property type="molecule type" value="Genomic_DNA"/>
</dbReference>
<dbReference type="PANTHER" id="PTHR28065:SF1">
    <property type="entry name" value="DUF4050 DOMAIN-CONTAINING PROTEIN"/>
    <property type="match status" value="1"/>
</dbReference>
<gene>
    <name evidence="3" type="ORF">K504DRAFT_382120</name>
</gene>
<protein>
    <recommendedName>
        <fullName evidence="2">Gag1-like clamp domain-containing protein</fullName>
    </recommendedName>
</protein>
<feature type="compositionally biased region" description="Basic and acidic residues" evidence="1">
    <location>
        <begin position="48"/>
        <end position="71"/>
    </location>
</feature>